<dbReference type="Pfam" id="PF00295">
    <property type="entry name" value="Glyco_hydro_28"/>
    <property type="match status" value="1"/>
</dbReference>
<evidence type="ECO:0000313" key="5">
    <source>
        <dbReference type="Proteomes" id="UP000504621"/>
    </source>
</evidence>
<dbReference type="Gene3D" id="2.160.20.10">
    <property type="entry name" value="Single-stranded right-handed beta-helix, Pectin lyase-like"/>
    <property type="match status" value="1"/>
</dbReference>
<dbReference type="SUPFAM" id="SSF51126">
    <property type="entry name" value="Pectin lyase-like"/>
    <property type="match status" value="1"/>
</dbReference>
<keyword evidence="5" id="KW-1185">Reference proteome</keyword>
<organism evidence="5 6">
    <name type="scientific">Herrania umbratica</name>
    <dbReference type="NCBI Taxonomy" id="108875"/>
    <lineage>
        <taxon>Eukaryota</taxon>
        <taxon>Viridiplantae</taxon>
        <taxon>Streptophyta</taxon>
        <taxon>Embryophyta</taxon>
        <taxon>Tracheophyta</taxon>
        <taxon>Spermatophyta</taxon>
        <taxon>Magnoliopsida</taxon>
        <taxon>eudicotyledons</taxon>
        <taxon>Gunneridae</taxon>
        <taxon>Pentapetalae</taxon>
        <taxon>rosids</taxon>
        <taxon>malvids</taxon>
        <taxon>Malvales</taxon>
        <taxon>Malvaceae</taxon>
        <taxon>Byttnerioideae</taxon>
        <taxon>Herrania</taxon>
    </lineage>
</organism>
<dbReference type="InterPro" id="IPR051801">
    <property type="entry name" value="GH28_Enzymes"/>
</dbReference>
<evidence type="ECO:0000256" key="2">
    <source>
        <dbReference type="ARBA" id="ARBA00022801"/>
    </source>
</evidence>
<sequence>MGPTSPLSALSTHMRSQCPKHPLPLFYSLPIPIPHPFFHPLSILPLTCQIGSSSPNILTKSISQLNSCLKANLKYTNPCHFITSHHSYVYLTNQFLSNSVTLLSVSAYQLFFFTTLSFWSLLLRPLTYEDAKMPASSFPFLALLHHKTDMFSSFELTGVALLLLLALCNAIKVNGEESNGQCNHKLMLDPRPHSVSILEFGAVGDGKTLNTIAFQNAIFYLKSFADKGGAQLYVPPGRWLTGSFNLTSHLTLFLEKGAVILGSQDPSHWDIVEPLPSYGRGIELPGGRYRSLVNGYMLRDVVITGDNGTIDGQGSVWWEWFTSHSLNYSRPHLVEFVSSEDILVSNITFLNAPAYNIHPVYCSNVHIHNISVYAPPASPYTVGIVPDSSDNVCIEDCSISMGHDAIALKSGWDEYGITYGRPTTNVHIRRVDLQSSSGSSLAFGSEMSGGISDIQVEQAHLYNSLSAIEFRTTRGRGGYIEDIIISDLDLLNVHMAFGAIGHYGSHPDDKYDPDAFPVLQKITLKNIIGANITVAGNFTGIEESPFTSICLSNISISINSASSTSWVCSYVSGFSESVFPKPCPDLENSNTSSSCISLLQPNGRSAVL</sequence>
<name>A0A6J1AWU9_9ROSI</name>
<keyword evidence="3 4" id="KW-0326">Glycosidase</keyword>
<dbReference type="PANTHER" id="PTHR31339">
    <property type="entry name" value="PECTIN LYASE-RELATED"/>
    <property type="match status" value="1"/>
</dbReference>
<reference evidence="6" key="1">
    <citation type="submission" date="2025-08" db="UniProtKB">
        <authorList>
            <consortium name="RefSeq"/>
        </authorList>
    </citation>
    <scope>IDENTIFICATION</scope>
    <source>
        <tissue evidence="6">Leaf</tissue>
    </source>
</reference>
<proteinExistence type="inferred from homology"/>
<evidence type="ECO:0000313" key="6">
    <source>
        <dbReference type="RefSeq" id="XP_021291415.1"/>
    </source>
</evidence>
<dbReference type="InterPro" id="IPR012334">
    <property type="entry name" value="Pectin_lyas_fold"/>
</dbReference>
<dbReference type="InterPro" id="IPR011050">
    <property type="entry name" value="Pectin_lyase_fold/virulence"/>
</dbReference>
<dbReference type="PANTHER" id="PTHR31339:SF15">
    <property type="entry name" value="PECTIN LYASE-LIKE SUPERFAMILY PROTEIN"/>
    <property type="match status" value="1"/>
</dbReference>
<evidence type="ECO:0000256" key="4">
    <source>
        <dbReference type="RuleBase" id="RU361169"/>
    </source>
</evidence>
<evidence type="ECO:0000256" key="1">
    <source>
        <dbReference type="ARBA" id="ARBA00008834"/>
    </source>
</evidence>
<dbReference type="InterPro" id="IPR000743">
    <property type="entry name" value="Glyco_hydro_28"/>
</dbReference>
<dbReference type="GeneID" id="110421992"/>
<comment type="similarity">
    <text evidence="1 4">Belongs to the glycosyl hydrolase 28 family.</text>
</comment>
<dbReference type="GO" id="GO:0005975">
    <property type="term" value="P:carbohydrate metabolic process"/>
    <property type="evidence" value="ECO:0007669"/>
    <property type="project" value="InterPro"/>
</dbReference>
<evidence type="ECO:0000256" key="3">
    <source>
        <dbReference type="ARBA" id="ARBA00023295"/>
    </source>
</evidence>
<dbReference type="AlphaFoldDB" id="A0A6J1AWU9"/>
<dbReference type="RefSeq" id="XP_021291415.1">
    <property type="nucleotide sequence ID" value="XM_021435740.1"/>
</dbReference>
<dbReference type="OrthoDB" id="187139at2759"/>
<keyword evidence="2 4" id="KW-0378">Hydrolase</keyword>
<protein>
    <submittedName>
        <fullName evidence="6">Probable polygalacturonase isoform X3</fullName>
    </submittedName>
</protein>
<dbReference type="Proteomes" id="UP000504621">
    <property type="component" value="Unplaced"/>
</dbReference>
<dbReference type="GO" id="GO:0004650">
    <property type="term" value="F:polygalacturonase activity"/>
    <property type="evidence" value="ECO:0007669"/>
    <property type="project" value="InterPro"/>
</dbReference>
<accession>A0A6J1AWU9</accession>
<gene>
    <name evidence="6" type="primary">LOC110421992</name>
</gene>